<evidence type="ECO:0000256" key="1">
    <source>
        <dbReference type="ARBA" id="ARBA00007074"/>
    </source>
</evidence>
<feature type="domain" description="NlpC/P60" evidence="10">
    <location>
        <begin position="301"/>
        <end position="421"/>
    </location>
</feature>
<feature type="domain" description="LysM" evidence="9">
    <location>
        <begin position="87"/>
        <end position="130"/>
    </location>
</feature>
<dbReference type="PROSITE" id="PS51782">
    <property type="entry name" value="LYSM"/>
    <property type="match status" value="4"/>
</dbReference>
<keyword evidence="6" id="KW-0788">Thiol protease</keyword>
<dbReference type="PROSITE" id="PS51935">
    <property type="entry name" value="NLPC_P60"/>
    <property type="match status" value="1"/>
</dbReference>
<keyword evidence="12" id="KW-1185">Reference proteome</keyword>
<dbReference type="Proteomes" id="UP000273811">
    <property type="component" value="Unassembled WGS sequence"/>
</dbReference>
<dbReference type="PANTHER" id="PTHR33734">
    <property type="entry name" value="LYSM DOMAIN-CONTAINING GPI-ANCHORED PROTEIN 2"/>
    <property type="match status" value="1"/>
</dbReference>
<dbReference type="AlphaFoldDB" id="A0A443IZ33"/>
<evidence type="ECO:0000313" key="11">
    <source>
        <dbReference type="EMBL" id="RWR13552.1"/>
    </source>
</evidence>
<dbReference type="CDD" id="cd00118">
    <property type="entry name" value="LysM"/>
    <property type="match status" value="4"/>
</dbReference>
<feature type="compositionally biased region" description="Low complexity" evidence="8">
    <location>
        <begin position="205"/>
        <end position="234"/>
    </location>
</feature>
<keyword evidence="2" id="KW-0645">Protease</keyword>
<dbReference type="GO" id="GO:0008932">
    <property type="term" value="F:lytic endotransglycosylase activity"/>
    <property type="evidence" value="ECO:0007669"/>
    <property type="project" value="TreeGrafter"/>
</dbReference>
<dbReference type="InterPro" id="IPR036779">
    <property type="entry name" value="LysM_dom_sf"/>
</dbReference>
<evidence type="ECO:0000256" key="6">
    <source>
        <dbReference type="ARBA" id="ARBA00022807"/>
    </source>
</evidence>
<dbReference type="OrthoDB" id="9813368at2"/>
<feature type="domain" description="LysM" evidence="9">
    <location>
        <begin position="160"/>
        <end position="203"/>
    </location>
</feature>
<dbReference type="InterPro" id="IPR018392">
    <property type="entry name" value="LysM"/>
</dbReference>
<keyword evidence="4" id="KW-0677">Repeat</keyword>
<proteinExistence type="inferred from homology"/>
<feature type="domain" description="LysM" evidence="9">
    <location>
        <begin position="11"/>
        <end position="54"/>
    </location>
</feature>
<comment type="caution">
    <text evidence="11">The sequence shown here is derived from an EMBL/GenBank/DDBJ whole genome shotgun (WGS) entry which is preliminary data.</text>
</comment>
<dbReference type="Pfam" id="PF01476">
    <property type="entry name" value="LysM"/>
    <property type="match status" value="4"/>
</dbReference>
<organism evidence="11 12">
    <name type="scientific">Siminovitchia fortis</name>
    <dbReference type="NCBI Taxonomy" id="254758"/>
    <lineage>
        <taxon>Bacteria</taxon>
        <taxon>Bacillati</taxon>
        <taxon>Bacillota</taxon>
        <taxon>Bacilli</taxon>
        <taxon>Bacillales</taxon>
        <taxon>Bacillaceae</taxon>
        <taxon>Siminovitchia</taxon>
    </lineage>
</organism>
<dbReference type="SUPFAM" id="SSF54106">
    <property type="entry name" value="LysM domain"/>
    <property type="match status" value="4"/>
</dbReference>
<name>A0A443IZ33_9BACI</name>
<evidence type="ECO:0000313" key="12">
    <source>
        <dbReference type="Proteomes" id="UP000273811"/>
    </source>
</evidence>
<feature type="region of interest" description="Disordered" evidence="8">
    <location>
        <begin position="205"/>
        <end position="237"/>
    </location>
</feature>
<dbReference type="SUPFAM" id="SSF54001">
    <property type="entry name" value="Cysteine proteinases"/>
    <property type="match status" value="1"/>
</dbReference>
<dbReference type="Gene3D" id="3.10.350.10">
    <property type="entry name" value="LysM domain"/>
    <property type="match status" value="4"/>
</dbReference>
<evidence type="ECO:0000259" key="9">
    <source>
        <dbReference type="PROSITE" id="PS51782"/>
    </source>
</evidence>
<dbReference type="GO" id="GO:0071555">
    <property type="term" value="P:cell wall organization"/>
    <property type="evidence" value="ECO:0007669"/>
    <property type="project" value="UniProtKB-KW"/>
</dbReference>
<dbReference type="SMART" id="SM00257">
    <property type="entry name" value="LysM"/>
    <property type="match status" value="4"/>
</dbReference>
<feature type="region of interest" description="Disordered" evidence="8">
    <location>
        <begin position="56"/>
        <end position="86"/>
    </location>
</feature>
<dbReference type="EMBL" id="QYTU02000006">
    <property type="protein sequence ID" value="RWR13552.1"/>
    <property type="molecule type" value="Genomic_DNA"/>
</dbReference>
<comment type="similarity">
    <text evidence="1">Belongs to the peptidase C40 family.</text>
</comment>
<evidence type="ECO:0000259" key="10">
    <source>
        <dbReference type="PROSITE" id="PS51935"/>
    </source>
</evidence>
<sequence>MATFSGKASAASHEVKPGDNLWKIASQYKTTVNNIKKLNGLSSEIIYPKQVLKVSQGSGGTSSSPAPKPSTASNSSSSAKSSGANAGTYKVVSGDTLSRIAAKYGTTVTKLKQANGLKSDLIYVGQVLRLNGSSSSAPAPKPSTASGSSSSAKSSGANAGTYKVVSGDTLGRIAAKYGTTVTKLKQANGLKSDLIYVGQVLRLNGSSSSAPTPKPSTAPSSGSSTSGNSGSASTHKVVSGDTLGRIAAKYGTTVTQLKQANGLRSDLIYAGQVLRLNGSSSSAASSGSAGKQTAASVSNPVKKTGSVVDAAKQQVGTKYAWGGTSPAGFDCSGFIYYAFKQAGHNISRLGTDGYYNRSHYVKSPQPGDLVFFKNTYRSGISHMGIYLGSNQFIHAGNNGVEITSLNNSYWKSKFDGFKKFY</sequence>
<evidence type="ECO:0000256" key="2">
    <source>
        <dbReference type="ARBA" id="ARBA00022670"/>
    </source>
</evidence>
<evidence type="ECO:0000256" key="4">
    <source>
        <dbReference type="ARBA" id="ARBA00022737"/>
    </source>
</evidence>
<dbReference type="PANTHER" id="PTHR33734:SF22">
    <property type="entry name" value="MEMBRANE-BOUND LYTIC MUREIN TRANSGLYCOSYLASE D"/>
    <property type="match status" value="1"/>
</dbReference>
<dbReference type="GO" id="GO:0006508">
    <property type="term" value="P:proteolysis"/>
    <property type="evidence" value="ECO:0007669"/>
    <property type="project" value="UniProtKB-KW"/>
</dbReference>
<feature type="region of interest" description="Disordered" evidence="8">
    <location>
        <begin position="132"/>
        <end position="161"/>
    </location>
</feature>
<reference evidence="11" key="1">
    <citation type="submission" date="2018-12" db="EMBL/GenBank/DDBJ databases">
        <authorList>
            <person name="Sun L."/>
            <person name="Chen Z."/>
        </authorList>
    </citation>
    <scope>NUCLEOTIDE SEQUENCE [LARGE SCALE GENOMIC DNA]</scope>
    <source>
        <strain evidence="11">DSM 16012</strain>
    </source>
</reference>
<dbReference type="InterPro" id="IPR038765">
    <property type="entry name" value="Papain-like_cys_pep_sf"/>
</dbReference>
<evidence type="ECO:0000256" key="8">
    <source>
        <dbReference type="SAM" id="MobiDB-lite"/>
    </source>
</evidence>
<evidence type="ECO:0000256" key="5">
    <source>
        <dbReference type="ARBA" id="ARBA00022801"/>
    </source>
</evidence>
<evidence type="ECO:0000256" key="7">
    <source>
        <dbReference type="ARBA" id="ARBA00023316"/>
    </source>
</evidence>
<protein>
    <submittedName>
        <fullName evidence="11">Peptidoglycan endopeptidase</fullName>
    </submittedName>
</protein>
<dbReference type="InterPro" id="IPR000064">
    <property type="entry name" value="NLP_P60_dom"/>
</dbReference>
<keyword evidence="5" id="KW-0378">Hydrolase</keyword>
<feature type="compositionally biased region" description="Low complexity" evidence="8">
    <location>
        <begin position="61"/>
        <end position="86"/>
    </location>
</feature>
<accession>A0A443IZ33</accession>
<evidence type="ECO:0000256" key="3">
    <source>
        <dbReference type="ARBA" id="ARBA00022729"/>
    </source>
</evidence>
<feature type="domain" description="LysM" evidence="9">
    <location>
        <begin position="233"/>
        <end position="276"/>
    </location>
</feature>
<keyword evidence="7" id="KW-0961">Cell wall biogenesis/degradation</keyword>
<dbReference type="Gene3D" id="3.90.1720.10">
    <property type="entry name" value="endopeptidase domain like (from Nostoc punctiforme)"/>
    <property type="match status" value="1"/>
</dbReference>
<dbReference type="Pfam" id="PF00877">
    <property type="entry name" value="NLPC_P60"/>
    <property type="match status" value="1"/>
</dbReference>
<keyword evidence="3" id="KW-0732">Signal</keyword>
<gene>
    <name evidence="11" type="ORF">D4N35_004670</name>
</gene>
<dbReference type="GO" id="GO:0008234">
    <property type="term" value="F:cysteine-type peptidase activity"/>
    <property type="evidence" value="ECO:0007669"/>
    <property type="project" value="UniProtKB-KW"/>
</dbReference>